<comment type="caution">
    <text evidence="5">The sequence shown here is derived from an EMBL/GenBank/DDBJ whole genome shotgun (WGS) entry which is preliminary data.</text>
</comment>
<sequence>MPIGAFGGSTMRDELRLEEEFSKDLRAAMPAQRSSASWDAGGAAEEEERGAEKPEPESGSQAGANGSSPGEGGPLAPHESPVQRPAVKSPRSVNREPVLLRVPVQQNPHRDRDAMSLQGPSQLSMGGPRACSTPWTVAHLNGDPLSVFDDSTLSDLSDSEGRSPSACRRLDENMMGGEMELAEDLDELTQSSDTPTDDIESPASGYRHASMLIQKLDSTVLDSSSMVKLQNIFHEYENSIQKARGRHGHLSHKVSQLEGERRELSGTLEDLREAKSALERQQLELQTEVDNLRFKLKQEQENRRNASMLYDTGRDKLRRAEEHQQTEVEERQKVELALRSLELERRTLLNNMKQLEEDLSETQRLLAQERTARALQENLLSSHLRKQQEIEEERPGARTVPADGGQRPGEGPRAADGLDARGAGGAADGAGARPLRRRPGGEPAGGGAGGPRGAAGGRAARPAPQRGGADPDVPAAARLEHERQAREVLEAELESARTRLAGALQEAERCQAARADTEKNLLRERDEHQRLRDKTTSEAAGQRDAVGGLSQRLAKAETRANGLENEVHRAALQLTEKSLLLEAGQRERDAVATRCRELEEALRAEKELATRSSARLEATQERLAQVQSDAALLRQQLEEAQNKGVAKERAVTDAQERFGDLVSQLRADGEGRVQMAEDRSRELAGKAGDLRDQVYKLEEEKTEREVREQSTVRQLQQELADSLKKLSMSEASLEVNTRYRNDLEEEKARLSKDQDRLRGKLDESEDQYVQAERRLSALKATLDDRERQLATADQKLREALSTSAGSDTTVKQLEEAVQRLEIENARLEAAAKQQANKIEALQKGAHEATVVRGRLEDLVTDLQGSKMTLEDQLNREV</sequence>
<reference evidence="5" key="1">
    <citation type="journal article" date="2023" name="Front. Mar. Sci.">
        <title>A new Merluccius polli reference genome to investigate the effects of global change in West African waters.</title>
        <authorList>
            <person name="Mateo J.L."/>
            <person name="Blanco-Fernandez C."/>
            <person name="Garcia-Vazquez E."/>
            <person name="Machado-Schiaffino G."/>
        </authorList>
    </citation>
    <scope>NUCLEOTIDE SEQUENCE</scope>
    <source>
        <strain evidence="5">C29</strain>
        <tissue evidence="5">Fin</tissue>
    </source>
</reference>
<keyword evidence="6" id="KW-1185">Reference proteome</keyword>
<feature type="coiled-coil region" evidence="2">
    <location>
        <begin position="331"/>
        <end position="372"/>
    </location>
</feature>
<dbReference type="AlphaFoldDB" id="A0AA47NQS0"/>
<evidence type="ECO:0000259" key="4">
    <source>
        <dbReference type="Pfam" id="PF14915"/>
    </source>
</evidence>
<feature type="compositionally biased region" description="Basic and acidic residues" evidence="3">
    <location>
        <begin position="386"/>
        <end position="396"/>
    </location>
</feature>
<protein>
    <submittedName>
        <fullName evidence="5">Ankyrin repeat domain-containing protein 26</fullName>
    </submittedName>
</protein>
<feature type="coiled-coil region" evidence="2">
    <location>
        <begin position="226"/>
        <end position="302"/>
    </location>
</feature>
<accession>A0AA47NQS0</accession>
<dbReference type="InterPro" id="IPR039497">
    <property type="entry name" value="CC144C-like_CC_dom"/>
</dbReference>
<keyword evidence="1 2" id="KW-0175">Coiled coil</keyword>
<gene>
    <name evidence="5" type="primary">ANKRD26</name>
    <name evidence="5" type="ORF">N1851_030469</name>
</gene>
<dbReference type="Proteomes" id="UP001174136">
    <property type="component" value="Unassembled WGS sequence"/>
</dbReference>
<feature type="compositionally biased region" description="Low complexity" evidence="3">
    <location>
        <begin position="457"/>
        <end position="471"/>
    </location>
</feature>
<dbReference type="EMBL" id="JAOPHQ010005765">
    <property type="protein sequence ID" value="KAK0133970.1"/>
    <property type="molecule type" value="Genomic_DNA"/>
</dbReference>
<dbReference type="InterPro" id="IPR050657">
    <property type="entry name" value="Ankyrin_repeat_domain"/>
</dbReference>
<feature type="compositionally biased region" description="Polar residues" evidence="3">
    <location>
        <begin position="58"/>
        <end position="68"/>
    </location>
</feature>
<feature type="domain" description="CCDC144C-like coiled-coil" evidence="4">
    <location>
        <begin position="477"/>
        <end position="760"/>
    </location>
</feature>
<evidence type="ECO:0000313" key="6">
    <source>
        <dbReference type="Proteomes" id="UP001174136"/>
    </source>
</evidence>
<evidence type="ECO:0000256" key="2">
    <source>
        <dbReference type="SAM" id="Coils"/>
    </source>
</evidence>
<feature type="region of interest" description="Disordered" evidence="3">
    <location>
        <begin position="383"/>
        <end position="473"/>
    </location>
</feature>
<dbReference type="PANTHER" id="PTHR24147:SF53">
    <property type="entry name" value="ANKYRIN REPEAT DOMAIN 26"/>
    <property type="match status" value="1"/>
</dbReference>
<feature type="coiled-coil region" evidence="2">
    <location>
        <begin position="712"/>
        <end position="844"/>
    </location>
</feature>
<feature type="region of interest" description="Disordered" evidence="3">
    <location>
        <begin position="26"/>
        <end position="129"/>
    </location>
</feature>
<proteinExistence type="predicted"/>
<organism evidence="5 6">
    <name type="scientific">Merluccius polli</name>
    <name type="common">Benguela hake</name>
    <name type="synonym">Merluccius cadenati</name>
    <dbReference type="NCBI Taxonomy" id="89951"/>
    <lineage>
        <taxon>Eukaryota</taxon>
        <taxon>Metazoa</taxon>
        <taxon>Chordata</taxon>
        <taxon>Craniata</taxon>
        <taxon>Vertebrata</taxon>
        <taxon>Euteleostomi</taxon>
        <taxon>Actinopterygii</taxon>
        <taxon>Neopterygii</taxon>
        <taxon>Teleostei</taxon>
        <taxon>Neoteleostei</taxon>
        <taxon>Acanthomorphata</taxon>
        <taxon>Zeiogadaria</taxon>
        <taxon>Gadariae</taxon>
        <taxon>Gadiformes</taxon>
        <taxon>Gadoidei</taxon>
        <taxon>Merlucciidae</taxon>
        <taxon>Merluccius</taxon>
    </lineage>
</organism>
<feature type="compositionally biased region" description="Basic and acidic residues" evidence="3">
    <location>
        <begin position="518"/>
        <end position="536"/>
    </location>
</feature>
<feature type="domain" description="CCDC144C-like coiled-coil" evidence="4">
    <location>
        <begin position="294"/>
        <end position="394"/>
    </location>
</feature>
<evidence type="ECO:0000256" key="3">
    <source>
        <dbReference type="SAM" id="MobiDB-lite"/>
    </source>
</evidence>
<name>A0AA47NQS0_MERPO</name>
<dbReference type="PANTHER" id="PTHR24147">
    <property type="entry name" value="ANKYRIN REPEAT DOMAIN 36-RELATED"/>
    <property type="match status" value="1"/>
</dbReference>
<evidence type="ECO:0000313" key="5">
    <source>
        <dbReference type="EMBL" id="KAK0133970.1"/>
    </source>
</evidence>
<evidence type="ECO:0000256" key="1">
    <source>
        <dbReference type="ARBA" id="ARBA00023054"/>
    </source>
</evidence>
<feature type="region of interest" description="Disordered" evidence="3">
    <location>
        <begin position="518"/>
        <end position="553"/>
    </location>
</feature>
<dbReference type="Pfam" id="PF14915">
    <property type="entry name" value="CCDC144C"/>
    <property type="match status" value="2"/>
</dbReference>
<feature type="compositionally biased region" description="Gly residues" evidence="3">
    <location>
        <begin position="442"/>
        <end position="456"/>
    </location>
</feature>
<dbReference type="SUPFAM" id="SSF57997">
    <property type="entry name" value="Tropomyosin"/>
    <property type="match status" value="1"/>
</dbReference>
<feature type="compositionally biased region" description="Low complexity" evidence="3">
    <location>
        <begin position="411"/>
        <end position="421"/>
    </location>
</feature>